<dbReference type="SUPFAM" id="SSF56954">
    <property type="entry name" value="Outer membrane efflux proteins (OEP)"/>
    <property type="match status" value="1"/>
</dbReference>
<dbReference type="GO" id="GO:0009279">
    <property type="term" value="C:cell outer membrane"/>
    <property type="evidence" value="ECO:0007669"/>
    <property type="project" value="UniProtKB-SubCell"/>
</dbReference>
<evidence type="ECO:0000256" key="3">
    <source>
        <dbReference type="ARBA" id="ARBA00022448"/>
    </source>
</evidence>
<protein>
    <submittedName>
        <fullName evidence="9">Type I secretion outer membrane protein, TolC family</fullName>
    </submittedName>
</protein>
<keyword evidence="5" id="KW-0812">Transmembrane</keyword>
<dbReference type="PANTHER" id="PTHR30026">
    <property type="entry name" value="OUTER MEMBRANE PROTEIN TOLC"/>
    <property type="match status" value="1"/>
</dbReference>
<dbReference type="EMBL" id="CP000524">
    <property type="protein sequence ID" value="ABM45367.1"/>
    <property type="molecule type" value="Genomic_DNA"/>
</dbReference>
<evidence type="ECO:0000313" key="10">
    <source>
        <dbReference type="Proteomes" id="UP000000643"/>
    </source>
</evidence>
<dbReference type="eggNOG" id="COG1538">
    <property type="taxonomic scope" value="Bacteria"/>
</dbReference>
<evidence type="ECO:0000313" key="9">
    <source>
        <dbReference type="EMBL" id="ABM45367.1"/>
    </source>
</evidence>
<keyword evidence="7" id="KW-0998">Cell outer membrane</keyword>
<dbReference type="GO" id="GO:0015562">
    <property type="term" value="F:efflux transmembrane transporter activity"/>
    <property type="evidence" value="ECO:0007669"/>
    <property type="project" value="InterPro"/>
</dbReference>
<name>A1USK0_BARBK</name>
<sequence length="428" mass="47035">MFKISKKFQVCLLLTLGTFVSGSAYADTLENALAKAYVYNAKLNYERAATRIANDDVTIARAGFLPQIDGIGNYNRNNATGSYKNSGSIELRINQRLFDFVTQNVFLSAQVKMQAQRESFRNAEQNLFLDVIKAYANVYQTRRIAELRRENLAALEELVRSNQAKLDVGEVAQVDFAQAQAARSFAVSEYSLARSEAKSAEAIYQQVVGDYPAKLESPSGAKELPESLDIGYQIAVVTHPAILYAKYLVDASSYNVKAKEGAMFPKLDLSASMSYNRAYGIPGGDSVSQSVGLSLSVPIFEGGRTSAQVRQSREQFEQARLQFDLAQSDVKQALASAWFQLEGTRASVVAYRESVRAAEIALKGRMQENRLGQATTLDVLKSRTELINAQISLVTAERNAIIASYTVQSSIGRLTASYLGLKATQDTH</sequence>
<comment type="similarity">
    <text evidence="2">Belongs to the outer membrane factor (OMF) (TC 1.B.17) family.</text>
</comment>
<dbReference type="KEGG" id="bbk:BARBAKC583_0652"/>
<dbReference type="HOGENOM" id="CLU_012817_10_2_5"/>
<feature type="chain" id="PRO_5002639452" evidence="8">
    <location>
        <begin position="27"/>
        <end position="428"/>
    </location>
</feature>
<feature type="signal peptide" evidence="8">
    <location>
        <begin position="1"/>
        <end position="26"/>
    </location>
</feature>
<gene>
    <name evidence="9" type="ordered locus">BARBAKC583_0652</name>
</gene>
<proteinExistence type="inferred from homology"/>
<keyword evidence="8" id="KW-0732">Signal</keyword>
<accession>A1USK0</accession>
<evidence type="ECO:0000256" key="4">
    <source>
        <dbReference type="ARBA" id="ARBA00022452"/>
    </source>
</evidence>
<evidence type="ECO:0000256" key="6">
    <source>
        <dbReference type="ARBA" id="ARBA00023136"/>
    </source>
</evidence>
<evidence type="ECO:0000256" key="2">
    <source>
        <dbReference type="ARBA" id="ARBA00007613"/>
    </source>
</evidence>
<evidence type="ECO:0000256" key="5">
    <source>
        <dbReference type="ARBA" id="ARBA00022692"/>
    </source>
</evidence>
<organism evidence="9 10">
    <name type="scientific">Bartonella bacilliformis (strain ATCC 35685 / KC583 / Herrer 020/F12,63)</name>
    <dbReference type="NCBI Taxonomy" id="360095"/>
    <lineage>
        <taxon>Bacteria</taxon>
        <taxon>Pseudomonadati</taxon>
        <taxon>Pseudomonadota</taxon>
        <taxon>Alphaproteobacteria</taxon>
        <taxon>Hyphomicrobiales</taxon>
        <taxon>Bartonellaceae</taxon>
        <taxon>Bartonella</taxon>
    </lineage>
</organism>
<dbReference type="STRING" id="360095.BARBAKC583_0652"/>
<dbReference type="InterPro" id="IPR010130">
    <property type="entry name" value="T1SS_OMP_TolC"/>
</dbReference>
<dbReference type="GO" id="GO:0015288">
    <property type="term" value="F:porin activity"/>
    <property type="evidence" value="ECO:0007669"/>
    <property type="project" value="TreeGrafter"/>
</dbReference>
<dbReference type="NCBIfam" id="TIGR01844">
    <property type="entry name" value="type_I_sec_TolC"/>
    <property type="match status" value="1"/>
</dbReference>
<evidence type="ECO:0000256" key="1">
    <source>
        <dbReference type="ARBA" id="ARBA00004442"/>
    </source>
</evidence>
<keyword evidence="6" id="KW-0472">Membrane</keyword>
<keyword evidence="3" id="KW-0813">Transport</keyword>
<reference evidence="9 10" key="1">
    <citation type="submission" date="2006-12" db="EMBL/GenBank/DDBJ databases">
        <authorList>
            <person name="Hendrix L."/>
            <person name="Mohamoud Y."/>
            <person name="Radune D."/>
            <person name="Shvartsbeyn A."/>
            <person name="Daugherty S."/>
            <person name="Dodson R."/>
            <person name="Durkin A.S."/>
            <person name="Harkins D."/>
            <person name="Huot H."/>
            <person name="Kothari S.P."/>
            <person name="Madupu R."/>
            <person name="Li J."/>
            <person name="Nelson W.C."/>
            <person name="Shrivastava S."/>
            <person name="Giglio M.G."/>
            <person name="Haft D."/>
            <person name="Selengut J."/>
            <person name="Fraser-Ligget C."/>
            <person name="Seshadri R."/>
        </authorList>
    </citation>
    <scope>NUCLEOTIDE SEQUENCE [LARGE SCALE GENOMIC DNA]</scope>
    <source>
        <strain evidence="10">ATCC 35685 / NCTC 12138 / KC583</strain>
    </source>
</reference>
<keyword evidence="4" id="KW-1134">Transmembrane beta strand</keyword>
<dbReference type="InterPro" id="IPR003423">
    <property type="entry name" value="OMP_efflux"/>
</dbReference>
<dbReference type="Proteomes" id="UP000000643">
    <property type="component" value="Chromosome"/>
</dbReference>
<dbReference type="Pfam" id="PF02321">
    <property type="entry name" value="OEP"/>
    <property type="match status" value="2"/>
</dbReference>
<dbReference type="PATRIC" id="fig|360095.6.peg.633"/>
<dbReference type="InterPro" id="IPR051906">
    <property type="entry name" value="TolC-like"/>
</dbReference>
<comment type="subcellular location">
    <subcellularLocation>
        <location evidence="1">Cell outer membrane</location>
    </subcellularLocation>
</comment>
<evidence type="ECO:0000256" key="7">
    <source>
        <dbReference type="ARBA" id="ARBA00023237"/>
    </source>
</evidence>
<dbReference type="AlphaFoldDB" id="A1USK0"/>
<dbReference type="PANTHER" id="PTHR30026:SF22">
    <property type="entry name" value="OUTER MEMBRANE EFFLUX PROTEIN"/>
    <property type="match status" value="1"/>
</dbReference>
<dbReference type="Gene3D" id="1.20.1600.10">
    <property type="entry name" value="Outer membrane efflux proteins (OEP)"/>
    <property type="match status" value="1"/>
</dbReference>
<evidence type="ECO:0000256" key="8">
    <source>
        <dbReference type="SAM" id="SignalP"/>
    </source>
</evidence>
<dbReference type="GO" id="GO:1990281">
    <property type="term" value="C:efflux pump complex"/>
    <property type="evidence" value="ECO:0007669"/>
    <property type="project" value="TreeGrafter"/>
</dbReference>